<evidence type="ECO:0000256" key="1">
    <source>
        <dbReference type="ARBA" id="ARBA00004571"/>
    </source>
</evidence>
<keyword evidence="17" id="KW-1185">Reference proteome</keyword>
<dbReference type="GO" id="GO:0009279">
    <property type="term" value="C:cell outer membrane"/>
    <property type="evidence" value="ECO:0007669"/>
    <property type="project" value="UniProtKB-SubCell"/>
</dbReference>
<feature type="domain" description="Secretin/TonB short N-terminal" evidence="15">
    <location>
        <begin position="58"/>
        <end position="108"/>
    </location>
</feature>
<feature type="chain" id="PRO_5028219540" description="Secretin/TonB short N-terminal domain-containing protein" evidence="14">
    <location>
        <begin position="29"/>
        <end position="855"/>
    </location>
</feature>
<keyword evidence="8 13" id="KW-0798">TonB box</keyword>
<evidence type="ECO:0000256" key="13">
    <source>
        <dbReference type="RuleBase" id="RU003357"/>
    </source>
</evidence>
<dbReference type="RefSeq" id="WP_222877242.1">
    <property type="nucleotide sequence ID" value="NZ_AP023361.1"/>
</dbReference>
<dbReference type="InterPro" id="IPR000531">
    <property type="entry name" value="Beta-barrel_TonB"/>
</dbReference>
<dbReference type="InterPro" id="IPR012910">
    <property type="entry name" value="Plug_dom"/>
</dbReference>
<dbReference type="InterPro" id="IPR036942">
    <property type="entry name" value="Beta-barrel_TonB_sf"/>
</dbReference>
<keyword evidence="5" id="KW-0410">Iron transport</keyword>
<keyword evidence="5" id="KW-0406">Ion transport</keyword>
<dbReference type="InterPro" id="IPR037066">
    <property type="entry name" value="Plug_dom_sf"/>
</dbReference>
<dbReference type="InterPro" id="IPR039426">
    <property type="entry name" value="TonB-dep_rcpt-like"/>
</dbReference>
<evidence type="ECO:0000256" key="2">
    <source>
        <dbReference type="ARBA" id="ARBA00009810"/>
    </source>
</evidence>
<dbReference type="Gene3D" id="2.170.130.10">
    <property type="entry name" value="TonB-dependent receptor, plug domain"/>
    <property type="match status" value="1"/>
</dbReference>
<comment type="subcellular location">
    <subcellularLocation>
        <location evidence="1 12">Cell outer membrane</location>
        <topology evidence="1 12">Multi-pass membrane protein</topology>
    </subcellularLocation>
</comment>
<dbReference type="GO" id="GO:0015344">
    <property type="term" value="F:siderophore uptake transmembrane transporter activity"/>
    <property type="evidence" value="ECO:0007669"/>
    <property type="project" value="TreeGrafter"/>
</dbReference>
<keyword evidence="14" id="KW-0732">Signal</keyword>
<keyword evidence="11 12" id="KW-0998">Cell outer membrane</keyword>
<evidence type="ECO:0000256" key="4">
    <source>
        <dbReference type="ARBA" id="ARBA00022452"/>
    </source>
</evidence>
<sequence>MRVYALRFGAVLWASTMLSGSFVVSAHAQNSAEQHYQFSISSQRVSQSLNAIGRTTGLSVVVNGKLPSVSAQPVSGHLTARQAISAALAGTGLTYSFTNGNTVTVFNPNAGAQNGAYNDGGSVQLETINVSGATGNAADVPYQTPGSVGHISEEQIQRFRGTSPGDIFKNAPGVLVGENRNSGAVDVNIRGMQGVGRVPVTVDGALNTTTVYRGYQGVSSRTFIDPDFIGGVDITKGPSFGAGGAGAIGGTVAMRTVNADDILLDGKSIGAKVRAGFGTNTTEPEFGRRQQMEGGPGAYASWDIERPDWFEPTSGFGSAIVAGKSENAELVAGWSHRASGNYHAGENGDSVAKATGATTVINGTTYPNSYSAPGLTPFLGGEEVLNTSQDTTSILLKGTVRGGDGHALEIGFNHSDSEFGENYPAGLTSVGGGTPIRQGILSESDLKSYTARYRWDPSDTDAVDVRWNAFHTSLVEYSKGSASGLQGVGKWVDMYGTDISNTSIFDTAFGALSVEAGGSYLSEATGPEPDSAWVIPPPREGERWEASAFSQVKWTATDWLMLDGGLRYQRYRTEDKISIDPSFVPADPREGDALGYSLGATVTPFEGVQLFGSYKDASRLPSLLESARGFLLTVDPDLGPETAHNWEFGVNLLKDDLAADGDRTAVKFAFFDNTIDDYISRRWTGAFLILENIHQAHFQGLELSGRHETNFGLTAELAGTYYTDVTLCRTADTCINSSLASDYGTNYVPPEYQVSLTLTQKLFDDALTFGGRVSYTGPRAAGAEKPASGGAPLIAMIDWDPYTLVDLFAEYKVSENAAFDLSIENLGDIYYVEPLSLALVPAPGRTIRAGFTSRF</sequence>
<dbReference type="PROSITE" id="PS52016">
    <property type="entry name" value="TONB_DEPENDENT_REC_3"/>
    <property type="match status" value="1"/>
</dbReference>
<evidence type="ECO:0000256" key="3">
    <source>
        <dbReference type="ARBA" id="ARBA00022448"/>
    </source>
</evidence>
<evidence type="ECO:0000259" key="15">
    <source>
        <dbReference type="SMART" id="SM00965"/>
    </source>
</evidence>
<evidence type="ECO:0000256" key="7">
    <source>
        <dbReference type="ARBA" id="ARBA00023004"/>
    </source>
</evidence>
<evidence type="ECO:0000313" key="16">
    <source>
        <dbReference type="EMBL" id="BCJ90623.1"/>
    </source>
</evidence>
<keyword evidence="10" id="KW-0675">Receptor</keyword>
<dbReference type="PANTHER" id="PTHR30069">
    <property type="entry name" value="TONB-DEPENDENT OUTER MEMBRANE RECEPTOR"/>
    <property type="match status" value="1"/>
</dbReference>
<dbReference type="Proteomes" id="UP000515317">
    <property type="component" value="Chromosome"/>
</dbReference>
<keyword evidence="9 12" id="KW-0472">Membrane</keyword>
<evidence type="ECO:0000256" key="14">
    <source>
        <dbReference type="SAM" id="SignalP"/>
    </source>
</evidence>
<dbReference type="Pfam" id="PF00593">
    <property type="entry name" value="TonB_dep_Rec_b-barrel"/>
    <property type="match status" value="1"/>
</dbReference>
<evidence type="ECO:0000256" key="6">
    <source>
        <dbReference type="ARBA" id="ARBA00022692"/>
    </source>
</evidence>
<dbReference type="InterPro" id="IPR011662">
    <property type="entry name" value="Secretin/TonB_short_N"/>
</dbReference>
<dbReference type="Pfam" id="PF07715">
    <property type="entry name" value="Plug"/>
    <property type="match status" value="1"/>
</dbReference>
<keyword evidence="7" id="KW-0408">Iron</keyword>
<evidence type="ECO:0000256" key="5">
    <source>
        <dbReference type="ARBA" id="ARBA00022496"/>
    </source>
</evidence>
<evidence type="ECO:0000256" key="10">
    <source>
        <dbReference type="ARBA" id="ARBA00023170"/>
    </source>
</evidence>
<dbReference type="Gene3D" id="2.40.170.20">
    <property type="entry name" value="TonB-dependent receptor, beta-barrel domain"/>
    <property type="match status" value="1"/>
</dbReference>
<dbReference type="AlphaFoldDB" id="A0A6S6QHH3"/>
<protein>
    <recommendedName>
        <fullName evidence="15">Secretin/TonB short N-terminal domain-containing protein</fullName>
    </recommendedName>
</protein>
<evidence type="ECO:0000256" key="12">
    <source>
        <dbReference type="PROSITE-ProRule" id="PRU01360"/>
    </source>
</evidence>
<keyword evidence="6 12" id="KW-0812">Transmembrane</keyword>
<evidence type="ECO:0000256" key="9">
    <source>
        <dbReference type="ARBA" id="ARBA00023136"/>
    </source>
</evidence>
<keyword evidence="3 12" id="KW-0813">Transport</keyword>
<dbReference type="SUPFAM" id="SSF56935">
    <property type="entry name" value="Porins"/>
    <property type="match status" value="1"/>
</dbReference>
<evidence type="ECO:0000313" key="17">
    <source>
        <dbReference type="Proteomes" id="UP000515317"/>
    </source>
</evidence>
<dbReference type="PANTHER" id="PTHR30069:SF41">
    <property type="entry name" value="HEME_HEMOPEXIN UTILIZATION PROTEIN C"/>
    <property type="match status" value="1"/>
</dbReference>
<feature type="signal peptide" evidence="14">
    <location>
        <begin position="1"/>
        <end position="28"/>
    </location>
</feature>
<gene>
    <name evidence="16" type="ORF">IZ6_13580</name>
</gene>
<evidence type="ECO:0000256" key="8">
    <source>
        <dbReference type="ARBA" id="ARBA00023077"/>
    </source>
</evidence>
<reference evidence="16 17" key="1">
    <citation type="submission" date="2020-08" db="EMBL/GenBank/DDBJ databases">
        <title>Genome sequence of Rhizobiales bacterium strain IZ6.</title>
        <authorList>
            <person name="Nakai R."/>
            <person name="Naganuma T."/>
        </authorList>
    </citation>
    <scope>NUCLEOTIDE SEQUENCE [LARGE SCALE GENOMIC DNA]</scope>
    <source>
        <strain evidence="16 17">IZ6</strain>
    </source>
</reference>
<name>A0A6S6QHH3_9HYPH</name>
<organism evidence="16 17">
    <name type="scientific">Terrihabitans soli</name>
    <dbReference type="NCBI Taxonomy" id="708113"/>
    <lineage>
        <taxon>Bacteria</taxon>
        <taxon>Pseudomonadati</taxon>
        <taxon>Pseudomonadota</taxon>
        <taxon>Alphaproteobacteria</taxon>
        <taxon>Hyphomicrobiales</taxon>
        <taxon>Terrihabitans</taxon>
    </lineage>
</organism>
<dbReference type="EMBL" id="AP023361">
    <property type="protein sequence ID" value="BCJ90623.1"/>
    <property type="molecule type" value="Genomic_DNA"/>
</dbReference>
<dbReference type="Gene3D" id="3.55.50.30">
    <property type="match status" value="1"/>
</dbReference>
<dbReference type="GO" id="GO:0044718">
    <property type="term" value="P:siderophore transmembrane transport"/>
    <property type="evidence" value="ECO:0007669"/>
    <property type="project" value="TreeGrafter"/>
</dbReference>
<evidence type="ECO:0000256" key="11">
    <source>
        <dbReference type="ARBA" id="ARBA00023237"/>
    </source>
</evidence>
<proteinExistence type="inferred from homology"/>
<dbReference type="KEGG" id="tso:IZ6_13580"/>
<accession>A0A6S6QHH3</accession>
<comment type="similarity">
    <text evidence="2 12 13">Belongs to the TonB-dependent receptor family.</text>
</comment>
<dbReference type="SMART" id="SM00965">
    <property type="entry name" value="STN"/>
    <property type="match status" value="1"/>
</dbReference>
<keyword evidence="4 12" id="KW-1134">Transmembrane beta strand</keyword>